<dbReference type="Pfam" id="PF25355">
    <property type="entry name" value="DUF7882"/>
    <property type="match status" value="1"/>
</dbReference>
<keyword evidence="2" id="KW-0436">Ligase</keyword>
<gene>
    <name evidence="2" type="ORF">F6J85_15130</name>
</gene>
<evidence type="ECO:0000313" key="2">
    <source>
        <dbReference type="EMBL" id="QEW04956.1"/>
    </source>
</evidence>
<accession>A0A5J6L9A2</accession>
<organism evidence="2 3">
    <name type="scientific">Microbacterium lushaniae</name>
    <dbReference type="NCBI Taxonomy" id="2614639"/>
    <lineage>
        <taxon>Bacteria</taxon>
        <taxon>Bacillati</taxon>
        <taxon>Actinomycetota</taxon>
        <taxon>Actinomycetes</taxon>
        <taxon>Micrococcales</taxon>
        <taxon>Microbacteriaceae</taxon>
        <taxon>Microbacterium</taxon>
    </lineage>
</organism>
<dbReference type="GO" id="GO:0016874">
    <property type="term" value="F:ligase activity"/>
    <property type="evidence" value="ECO:0007669"/>
    <property type="project" value="UniProtKB-KW"/>
</dbReference>
<evidence type="ECO:0000259" key="1">
    <source>
        <dbReference type="Pfam" id="PF25355"/>
    </source>
</evidence>
<name>A0A5J5JHL7_9MICO</name>
<proteinExistence type="predicted"/>
<evidence type="ECO:0000313" key="3">
    <source>
        <dbReference type="Proteomes" id="UP000325516"/>
    </source>
</evidence>
<keyword evidence="3" id="KW-1185">Reference proteome</keyword>
<feature type="domain" description="DUF7882" evidence="1">
    <location>
        <begin position="1"/>
        <end position="96"/>
    </location>
</feature>
<sequence>MGKFSYNTQISATFEDRLLAHLQIVIGTKLRRGEPFFFTWKDDVSLGSGRTSLWIHPEASLIFKFSGNRQPQINRAWLEALTTAANSPSGLYIISEPQTAQKETDRALYG</sequence>
<dbReference type="InterPro" id="IPR057204">
    <property type="entry name" value="DUF7882"/>
</dbReference>
<accession>A0A5J5JHL7</accession>
<protein>
    <submittedName>
        <fullName evidence="2">ATP-dependent DNA ligase</fullName>
    </submittedName>
</protein>
<dbReference type="KEGG" id="mlz:F6J85_15130"/>
<dbReference type="AlphaFoldDB" id="A0A5J5JHL7"/>
<dbReference type="Proteomes" id="UP000325516">
    <property type="component" value="Chromosome"/>
</dbReference>
<dbReference type="EMBL" id="CP044232">
    <property type="protein sequence ID" value="QEW04956.1"/>
    <property type="molecule type" value="Genomic_DNA"/>
</dbReference>
<dbReference type="RefSeq" id="WP_150919729.1">
    <property type="nucleotide sequence ID" value="NZ_CP044232.1"/>
</dbReference>
<reference evidence="3" key="1">
    <citation type="submission" date="2019-09" db="EMBL/GenBank/DDBJ databases">
        <title>Mumia zhuanghuii sp. nov. isolated from the intestinal contents of plateau pika (Ochotona curzoniae) in the Qinghai-Tibet plateau of China.</title>
        <authorList>
            <person name="Tian Z."/>
        </authorList>
    </citation>
    <scope>NUCLEOTIDE SEQUENCE [LARGE SCALE GENOMIC DNA]</scope>
    <source>
        <strain evidence="3">L-031</strain>
    </source>
</reference>